<dbReference type="SUPFAM" id="SSF52317">
    <property type="entry name" value="Class I glutamine amidotransferase-like"/>
    <property type="match status" value="1"/>
</dbReference>
<dbReference type="OrthoDB" id="6382410at2"/>
<reference evidence="2 3" key="1">
    <citation type="submission" date="2016-10" db="EMBL/GenBank/DDBJ databases">
        <authorList>
            <person name="de Groot N.N."/>
        </authorList>
    </citation>
    <scope>NUCLEOTIDE SEQUENCE [LARGE SCALE GENOMIC DNA]</scope>
    <source>
        <strain evidence="2 3">DSM 16981</strain>
    </source>
</reference>
<keyword evidence="3" id="KW-1185">Reference proteome</keyword>
<gene>
    <name evidence="2" type="ORF">SAMN05660299_00512</name>
</gene>
<evidence type="ECO:0000313" key="2">
    <source>
        <dbReference type="EMBL" id="SDM24508.1"/>
    </source>
</evidence>
<dbReference type="Gene3D" id="3.40.50.880">
    <property type="match status" value="1"/>
</dbReference>
<dbReference type="RefSeq" id="WP_091647889.1">
    <property type="nucleotide sequence ID" value="NZ_FNHQ01000003.1"/>
</dbReference>
<dbReference type="CDD" id="cd03139">
    <property type="entry name" value="GATase1_PfpI_2"/>
    <property type="match status" value="1"/>
</dbReference>
<dbReference type="STRING" id="349095.SAMN05660299_00512"/>
<name>A0A1G9RMJ7_9FIRM</name>
<proteinExistence type="predicted"/>
<dbReference type="PANTHER" id="PTHR43130">
    <property type="entry name" value="ARAC-FAMILY TRANSCRIPTIONAL REGULATOR"/>
    <property type="match status" value="1"/>
</dbReference>
<feature type="domain" description="DJ-1/PfpI" evidence="1">
    <location>
        <begin position="2"/>
        <end position="161"/>
    </location>
</feature>
<dbReference type="AlphaFoldDB" id="A0A1G9RMJ7"/>
<sequence>MEIYIILFHDFETLDAFGPVEILGRIGEYHLHFVSYAGGTVISRQGIPVITEKLDSVNGGGVVLIPGGMGTRTLVTDKAFLKALVPVVDMSAYCLTVCTGSVLLAQTGRLDGRKATSNKKAFSWVKTTRTAVLWQGKARWVVDGKFYTSSGISAGIDMTLGFICDVYGRKKAVEIAQSIEYNWQENKNCDPFAADNK</sequence>
<dbReference type="PANTHER" id="PTHR43130:SF15">
    <property type="entry name" value="THIJ_PFPI FAMILY PROTEIN (AFU_ORTHOLOGUE AFUA_5G14240)"/>
    <property type="match status" value="1"/>
</dbReference>
<dbReference type="InterPro" id="IPR002818">
    <property type="entry name" value="DJ-1/PfpI"/>
</dbReference>
<dbReference type="Proteomes" id="UP000199309">
    <property type="component" value="Unassembled WGS sequence"/>
</dbReference>
<dbReference type="EMBL" id="FNHQ01000003">
    <property type="protein sequence ID" value="SDM24508.1"/>
    <property type="molecule type" value="Genomic_DNA"/>
</dbReference>
<evidence type="ECO:0000313" key="3">
    <source>
        <dbReference type="Proteomes" id="UP000199309"/>
    </source>
</evidence>
<accession>A0A1G9RMJ7</accession>
<organism evidence="2 3">
    <name type="scientific">Megasphaera paucivorans</name>
    <dbReference type="NCBI Taxonomy" id="349095"/>
    <lineage>
        <taxon>Bacteria</taxon>
        <taxon>Bacillati</taxon>
        <taxon>Bacillota</taxon>
        <taxon>Negativicutes</taxon>
        <taxon>Veillonellales</taxon>
        <taxon>Veillonellaceae</taxon>
        <taxon>Megasphaera</taxon>
    </lineage>
</organism>
<dbReference type="Pfam" id="PF01965">
    <property type="entry name" value="DJ-1_PfpI"/>
    <property type="match status" value="1"/>
</dbReference>
<protein>
    <submittedName>
        <fullName evidence="2">DJ-1/PfpI family protein</fullName>
    </submittedName>
</protein>
<evidence type="ECO:0000259" key="1">
    <source>
        <dbReference type="Pfam" id="PF01965"/>
    </source>
</evidence>
<dbReference type="InterPro" id="IPR029062">
    <property type="entry name" value="Class_I_gatase-like"/>
</dbReference>
<dbReference type="InterPro" id="IPR052158">
    <property type="entry name" value="INH-QAR"/>
</dbReference>